<name>H3GN86_PHYRM</name>
<dbReference type="GO" id="GO:0003677">
    <property type="term" value="F:DNA binding"/>
    <property type="evidence" value="ECO:0007669"/>
    <property type="project" value="InterPro"/>
</dbReference>
<dbReference type="InterPro" id="IPR009057">
    <property type="entry name" value="Homeodomain-like_sf"/>
</dbReference>
<evidence type="ECO:0000259" key="1">
    <source>
        <dbReference type="Pfam" id="PF11427"/>
    </source>
</evidence>
<organism evidence="3 4">
    <name type="scientific">Phytophthora ramorum</name>
    <name type="common">Sudden oak death agent</name>
    <dbReference type="NCBI Taxonomy" id="164328"/>
    <lineage>
        <taxon>Eukaryota</taxon>
        <taxon>Sar</taxon>
        <taxon>Stramenopiles</taxon>
        <taxon>Oomycota</taxon>
        <taxon>Peronosporomycetes</taxon>
        <taxon>Peronosporales</taxon>
        <taxon>Peronosporaceae</taxon>
        <taxon>Phytophthora</taxon>
    </lineage>
</organism>
<dbReference type="Pfam" id="PF13358">
    <property type="entry name" value="DDE_3"/>
    <property type="match status" value="1"/>
</dbReference>
<keyword evidence="4" id="KW-1185">Reference proteome</keyword>
<dbReference type="EnsemblProtists" id="Phyra78046">
    <property type="protein sequence ID" value="Phyra78046"/>
    <property type="gene ID" value="Phyra78046"/>
</dbReference>
<evidence type="ECO:0000313" key="4">
    <source>
        <dbReference type="Proteomes" id="UP000005238"/>
    </source>
</evidence>
<dbReference type="eggNOG" id="ENOG502SSFX">
    <property type="taxonomic scope" value="Eukaryota"/>
</dbReference>
<reference evidence="3" key="2">
    <citation type="submission" date="2015-06" db="UniProtKB">
        <authorList>
            <consortium name="EnsemblProtists"/>
        </authorList>
    </citation>
    <scope>IDENTIFICATION</scope>
    <source>
        <strain evidence="3">Pr102</strain>
    </source>
</reference>
<reference evidence="4" key="1">
    <citation type="journal article" date="2006" name="Science">
        <title>Phytophthora genome sequences uncover evolutionary origins and mechanisms of pathogenesis.</title>
        <authorList>
            <person name="Tyler B.M."/>
            <person name="Tripathy S."/>
            <person name="Zhang X."/>
            <person name="Dehal P."/>
            <person name="Jiang R.H."/>
            <person name="Aerts A."/>
            <person name="Arredondo F.D."/>
            <person name="Baxter L."/>
            <person name="Bensasson D."/>
            <person name="Beynon J.L."/>
            <person name="Chapman J."/>
            <person name="Damasceno C.M."/>
            <person name="Dorrance A.E."/>
            <person name="Dou D."/>
            <person name="Dickerman A.W."/>
            <person name="Dubchak I.L."/>
            <person name="Garbelotto M."/>
            <person name="Gijzen M."/>
            <person name="Gordon S.G."/>
            <person name="Govers F."/>
            <person name="Grunwald N.J."/>
            <person name="Huang W."/>
            <person name="Ivors K.L."/>
            <person name="Jones R.W."/>
            <person name="Kamoun S."/>
            <person name="Krampis K."/>
            <person name="Lamour K.H."/>
            <person name="Lee M.K."/>
            <person name="McDonald W.H."/>
            <person name="Medina M."/>
            <person name="Meijer H.J."/>
            <person name="Nordberg E.K."/>
            <person name="Maclean D.J."/>
            <person name="Ospina-Giraldo M.D."/>
            <person name="Morris P.F."/>
            <person name="Phuntumart V."/>
            <person name="Putnam N.H."/>
            <person name="Rash S."/>
            <person name="Rose J.K."/>
            <person name="Sakihama Y."/>
            <person name="Salamov A.A."/>
            <person name="Savidor A."/>
            <person name="Scheuring C.F."/>
            <person name="Smith B.M."/>
            <person name="Sobral B.W."/>
            <person name="Terry A."/>
            <person name="Torto-Alalibo T.A."/>
            <person name="Win J."/>
            <person name="Xu Z."/>
            <person name="Zhang H."/>
            <person name="Grigoriev I.V."/>
            <person name="Rokhsar D.S."/>
            <person name="Boore J.L."/>
        </authorList>
    </citation>
    <scope>NUCLEOTIDE SEQUENCE [LARGE SCALE GENOMIC DNA]</scope>
    <source>
        <strain evidence="4">Pr102</strain>
    </source>
</reference>
<sequence>MGRGPLLTEAERGRIHGLSEGGFSIRAIAEKTKRSRDCVQRALKTGSTRRRTAGRKPSLTKRQTRRIVRKACTGDYSSTRLKEDLSCSCTARAIRRLLAGVDWLDYAKMDNTLPLTKQHKLARLDWAKRMIPESRSSQFSKGDRRPSRYTVSEYMLPFAHLHHGVDYIYQQDNASIHRSKFTTAFFEEEGIRVLDWPTRSPDLNPIENVWDLMAQIVYHNGKQYDSVAELTAAIYVAWEAVDLTYLRKLIDSMPRRCIEVISKQGNTTHY</sequence>
<dbReference type="InParanoid" id="H3GN86"/>
<feature type="domain" description="Tc3 transposase DNA binding" evidence="1">
    <location>
        <begin position="3"/>
        <end position="45"/>
    </location>
</feature>
<dbReference type="PANTHER" id="PTHR23022:SF129">
    <property type="entry name" value="TRANSPOSABLE ELEMENT TC3 TRANSPOSASE"/>
    <property type="match status" value="1"/>
</dbReference>
<dbReference type="HOGENOM" id="CLU_033666_0_2_1"/>
<evidence type="ECO:0008006" key="5">
    <source>
        <dbReference type="Google" id="ProtNLM"/>
    </source>
</evidence>
<dbReference type="SUPFAM" id="SSF46689">
    <property type="entry name" value="Homeodomain-like"/>
    <property type="match status" value="1"/>
</dbReference>
<dbReference type="AlphaFoldDB" id="H3GN86"/>
<dbReference type="InterPro" id="IPR052338">
    <property type="entry name" value="Transposase_5"/>
</dbReference>
<dbReference type="STRING" id="164328.H3GN86"/>
<evidence type="ECO:0000313" key="3">
    <source>
        <dbReference type="EnsemblProtists" id="Phyra78046"/>
    </source>
</evidence>
<dbReference type="InterPro" id="IPR025898">
    <property type="entry name" value="Tc3_transposase_DNA-bd_dom"/>
</dbReference>
<feature type="domain" description="Tc1-like transposase DDE" evidence="2">
    <location>
        <begin position="172"/>
        <end position="229"/>
    </location>
</feature>
<dbReference type="OMA" id="FICVSHT"/>
<dbReference type="Gene3D" id="3.30.420.10">
    <property type="entry name" value="Ribonuclease H-like superfamily/Ribonuclease H"/>
    <property type="match status" value="1"/>
</dbReference>
<dbReference type="Proteomes" id="UP000005238">
    <property type="component" value="Unassembled WGS sequence"/>
</dbReference>
<protein>
    <recommendedName>
        <fullName evidence="5">Tc1-like transposase DDE domain-containing protein</fullName>
    </recommendedName>
</protein>
<dbReference type="EMBL" id="DS566025">
    <property type="status" value="NOT_ANNOTATED_CDS"/>
    <property type="molecule type" value="Genomic_DNA"/>
</dbReference>
<dbReference type="InterPro" id="IPR036397">
    <property type="entry name" value="RNaseH_sf"/>
</dbReference>
<dbReference type="InterPro" id="IPR038717">
    <property type="entry name" value="Tc1-like_DDE_dom"/>
</dbReference>
<dbReference type="Gene3D" id="1.10.10.60">
    <property type="entry name" value="Homeodomain-like"/>
    <property type="match status" value="1"/>
</dbReference>
<evidence type="ECO:0000259" key="2">
    <source>
        <dbReference type="Pfam" id="PF13358"/>
    </source>
</evidence>
<dbReference type="Pfam" id="PF11427">
    <property type="entry name" value="HTH_Tnp_Tc3_1"/>
    <property type="match status" value="1"/>
</dbReference>
<proteinExistence type="predicted"/>
<dbReference type="PANTHER" id="PTHR23022">
    <property type="entry name" value="TRANSPOSABLE ELEMENT-RELATED"/>
    <property type="match status" value="1"/>
</dbReference>
<accession>H3GN86</accession>